<evidence type="ECO:0000313" key="1">
    <source>
        <dbReference type="Proteomes" id="UP000887579"/>
    </source>
</evidence>
<name>A0AC34G0I9_9BILA</name>
<protein>
    <submittedName>
        <fullName evidence="2">Chromatin target of PRMT1 protein C-terminal domain-containing protein</fullName>
    </submittedName>
</protein>
<dbReference type="Proteomes" id="UP000887579">
    <property type="component" value="Unplaced"/>
</dbReference>
<accession>A0AC34G0I9</accession>
<organism evidence="1 2">
    <name type="scientific">Panagrolaimus sp. ES5</name>
    <dbReference type="NCBI Taxonomy" id="591445"/>
    <lineage>
        <taxon>Eukaryota</taxon>
        <taxon>Metazoa</taxon>
        <taxon>Ecdysozoa</taxon>
        <taxon>Nematoda</taxon>
        <taxon>Chromadorea</taxon>
        <taxon>Rhabditida</taxon>
        <taxon>Tylenchina</taxon>
        <taxon>Panagrolaimomorpha</taxon>
        <taxon>Panagrolaimoidea</taxon>
        <taxon>Panagrolaimidae</taxon>
        <taxon>Panagrolaimus</taxon>
    </lineage>
</organism>
<evidence type="ECO:0000313" key="2">
    <source>
        <dbReference type="WBParaSite" id="ES5_v2.g23322.t1"/>
    </source>
</evidence>
<sequence length="247" mass="27791">MDKNTVPARIVIVGTSTMKLADRFSNLEREMSARKPKSFLYDDYMDNTMYADEIAPRSRRPVRTYQDLDQFDDEEVVVSRPRGGGGMRGGGNRGGALRSSRPADPIYGVDGTVFSAPREGRGGARNGGGGIRRRHPAYALLDENPRRRAPPRARVREEIIEYVTEPVRSRRPATRVIRRAAPRTQTITRIVKRPAFKKTIGKQRVVRGKPKKEDARAKMGTDDLDRELDAYMKTSKHPRVEATAVAE</sequence>
<proteinExistence type="predicted"/>
<dbReference type="WBParaSite" id="ES5_v2.g23322.t1">
    <property type="protein sequence ID" value="ES5_v2.g23322.t1"/>
    <property type="gene ID" value="ES5_v2.g23322"/>
</dbReference>
<reference evidence="2" key="1">
    <citation type="submission" date="2022-11" db="UniProtKB">
        <authorList>
            <consortium name="WormBaseParasite"/>
        </authorList>
    </citation>
    <scope>IDENTIFICATION</scope>
</reference>